<organism evidence="3 4">
    <name type="scientific">Porphyromonas cangingivalis</name>
    <dbReference type="NCBI Taxonomy" id="36874"/>
    <lineage>
        <taxon>Bacteria</taxon>
        <taxon>Pseudomonadati</taxon>
        <taxon>Bacteroidota</taxon>
        <taxon>Bacteroidia</taxon>
        <taxon>Bacteroidales</taxon>
        <taxon>Porphyromonadaceae</taxon>
        <taxon>Porphyromonas</taxon>
    </lineage>
</organism>
<accession>A0A1T4KK19</accession>
<dbReference type="RefSeq" id="WP_025839152.1">
    <property type="nucleotide sequence ID" value="NZ_FUWL01000005.1"/>
</dbReference>
<keyword evidence="1" id="KW-0175">Coiled coil</keyword>
<name>A0A1T4KK19_PORCN</name>
<proteinExistence type="predicted"/>
<evidence type="ECO:0000313" key="3">
    <source>
        <dbReference type="EMBL" id="SJZ42735.1"/>
    </source>
</evidence>
<feature type="coiled-coil region" evidence="1">
    <location>
        <begin position="13"/>
        <end position="43"/>
    </location>
</feature>
<dbReference type="SUPFAM" id="SSF56563">
    <property type="entry name" value="Major capsid protein gp5"/>
    <property type="match status" value="1"/>
</dbReference>
<dbReference type="InterPro" id="IPR054612">
    <property type="entry name" value="Phage_capsid-like_C"/>
</dbReference>
<dbReference type="AlphaFoldDB" id="A0A1T4KK19"/>
<protein>
    <submittedName>
        <fullName evidence="3">Phage capsid family protein</fullName>
    </submittedName>
</protein>
<gene>
    <name evidence="3" type="ORF">SAMN02745205_00767</name>
</gene>
<sequence length="372" mass="41120">MKKKPTLLVRELINKYQANCDRINEIADLCEREARQRNDAEQKEFDTLCRDNQMIQMRIQVSAADFVRDNPGSKAEAEALIRENAQSGKHTEIRLMRDFMMVSDVQSAGVIPVNVMDIIRPLAEGLILDKVGLPFNTGLAGDYIWPTYEAVEATIAGEGVALSDTKFTLSKLTATPQRVGIAIPVTRQTINRTSGIIEMIILEIMPLAFSKLLNKIVFSTTTVSNATTLKGPFVDKVSGATEWSGDPSFLDFNKMKAKVLETGVDGDHMCWVMTKSRKAIAEATPKDKGSGIMVCENDMIAGLPVFTTNYIGQEYIGLGDWRYQPMGLFGDISFIVDPYSQARKDAVDFVMNADYGTTTLMDEAFALAKING</sequence>
<dbReference type="Pfam" id="PF05065">
    <property type="entry name" value="Phage_capsid"/>
    <property type="match status" value="1"/>
</dbReference>
<evidence type="ECO:0000256" key="1">
    <source>
        <dbReference type="SAM" id="Coils"/>
    </source>
</evidence>
<reference evidence="3 4" key="1">
    <citation type="submission" date="2017-02" db="EMBL/GenBank/DDBJ databases">
        <authorList>
            <person name="Peterson S.W."/>
        </authorList>
    </citation>
    <scope>NUCLEOTIDE SEQUENCE [LARGE SCALE GENOMIC DNA]</scope>
    <source>
        <strain evidence="3 4">ATCC 700135</strain>
    </source>
</reference>
<dbReference type="EMBL" id="FUWL01000005">
    <property type="protein sequence ID" value="SJZ42735.1"/>
    <property type="molecule type" value="Genomic_DNA"/>
</dbReference>
<feature type="domain" description="Phage capsid-like C-terminal" evidence="2">
    <location>
        <begin position="116"/>
        <end position="369"/>
    </location>
</feature>
<evidence type="ECO:0000259" key="2">
    <source>
        <dbReference type="Pfam" id="PF05065"/>
    </source>
</evidence>
<evidence type="ECO:0000313" key="4">
    <source>
        <dbReference type="Proteomes" id="UP000189956"/>
    </source>
</evidence>
<dbReference type="Proteomes" id="UP000189956">
    <property type="component" value="Unassembled WGS sequence"/>
</dbReference>